<dbReference type="OrthoDB" id="4406415at2"/>
<protein>
    <recommendedName>
        <fullName evidence="4 8">L-ectoine synthase</fullName>
        <ecNumber evidence="3 8">4.2.1.108</ecNumber>
    </recommendedName>
    <alternativeName>
        <fullName evidence="6 8">N-acetyldiaminobutyrate dehydratase</fullName>
    </alternativeName>
</protein>
<gene>
    <name evidence="8" type="primary">ectC</name>
    <name evidence="9" type="ORF">FGL98_12560</name>
</gene>
<comment type="pathway">
    <text evidence="1 8">Amine and polyamine biosynthesis; ectoine biosynthesis; L-ectoine from L-aspartate 4-semialdehyde: step 3/3.</text>
</comment>
<dbReference type="GO" id="GO:0033990">
    <property type="term" value="F:ectoine synthase activity"/>
    <property type="evidence" value="ECO:0007669"/>
    <property type="project" value="UniProtKB-EC"/>
</dbReference>
<dbReference type="Gene3D" id="2.60.120.10">
    <property type="entry name" value="Jelly Rolls"/>
    <property type="match status" value="1"/>
</dbReference>
<evidence type="ECO:0000256" key="5">
    <source>
        <dbReference type="ARBA" id="ARBA00023239"/>
    </source>
</evidence>
<evidence type="ECO:0000313" key="9">
    <source>
        <dbReference type="EMBL" id="TWP35831.1"/>
    </source>
</evidence>
<evidence type="ECO:0000256" key="3">
    <source>
        <dbReference type="ARBA" id="ARBA00013192"/>
    </source>
</evidence>
<reference evidence="9 10" key="2">
    <citation type="submission" date="2019-08" db="EMBL/GenBank/DDBJ databases">
        <title>Jejuicoccus antrihumi gen. nov., sp. nov., a new member of the family Dermacoccaceae isolated from a cave.</title>
        <authorList>
            <person name="Schumann P."/>
            <person name="Kim I.S."/>
        </authorList>
    </citation>
    <scope>NUCLEOTIDE SEQUENCE [LARGE SCALE GENOMIC DNA]</scope>
    <source>
        <strain evidence="9 10">C5-26</strain>
    </source>
</reference>
<evidence type="ECO:0000256" key="2">
    <source>
        <dbReference type="ARBA" id="ARBA00009637"/>
    </source>
</evidence>
<dbReference type="PANTHER" id="PTHR39289:SF1">
    <property type="entry name" value="L-ECTOINE SYNTHASE"/>
    <property type="match status" value="1"/>
</dbReference>
<organism evidence="9 10">
    <name type="scientific">Leekyejoonella antrihumi</name>
    <dbReference type="NCBI Taxonomy" id="1660198"/>
    <lineage>
        <taxon>Bacteria</taxon>
        <taxon>Bacillati</taxon>
        <taxon>Actinomycetota</taxon>
        <taxon>Actinomycetes</taxon>
        <taxon>Micrococcales</taxon>
        <taxon>Dermacoccaceae</taxon>
        <taxon>Leekyejoonella</taxon>
    </lineage>
</organism>
<sequence>MKVVNLNELNGTENDVEHGTWRSRRFVLANDGVGFSFHDTVLYAGTSTDMWYANHIECVYCYEGHGTLVSRETGEEWEIKPGMMYLLNAHDKHTVKAETDVKVACVFNPPVTGREVHDEHGVYPLLTEDDEPAKDGATV</sequence>
<evidence type="ECO:0000256" key="6">
    <source>
        <dbReference type="ARBA" id="ARBA00033271"/>
    </source>
</evidence>
<keyword evidence="10" id="KW-1185">Reference proteome</keyword>
<evidence type="ECO:0000256" key="1">
    <source>
        <dbReference type="ARBA" id="ARBA00005181"/>
    </source>
</evidence>
<dbReference type="SUPFAM" id="SSF51182">
    <property type="entry name" value="RmlC-like cupins"/>
    <property type="match status" value="1"/>
</dbReference>
<evidence type="ECO:0000313" key="10">
    <source>
        <dbReference type="Proteomes" id="UP000320244"/>
    </source>
</evidence>
<dbReference type="EC" id="4.2.1.108" evidence="3 8"/>
<dbReference type="Proteomes" id="UP000320244">
    <property type="component" value="Unassembled WGS sequence"/>
</dbReference>
<dbReference type="GO" id="GO:0019491">
    <property type="term" value="P:ectoine biosynthetic process"/>
    <property type="evidence" value="ECO:0007669"/>
    <property type="project" value="UniProtKB-UniRule"/>
</dbReference>
<comment type="similarity">
    <text evidence="2 8">Belongs to the ectoine synthase family.</text>
</comment>
<dbReference type="UniPathway" id="UPA00067">
    <property type="reaction ID" value="UER00123"/>
</dbReference>
<comment type="catalytic activity">
    <reaction evidence="7 8">
        <text>(2S)-4-acetamido-2-aminobutanoate = L-ectoine + H2O</text>
        <dbReference type="Rhea" id="RHEA:17281"/>
        <dbReference type="ChEBI" id="CHEBI:15377"/>
        <dbReference type="ChEBI" id="CHEBI:58515"/>
        <dbReference type="ChEBI" id="CHEBI:58929"/>
        <dbReference type="EC" id="4.2.1.108"/>
    </reaction>
</comment>
<evidence type="ECO:0000256" key="7">
    <source>
        <dbReference type="ARBA" id="ARBA00048714"/>
    </source>
</evidence>
<dbReference type="NCBIfam" id="NF009806">
    <property type="entry name" value="PRK13290.1"/>
    <property type="match status" value="1"/>
</dbReference>
<reference evidence="9 10" key="1">
    <citation type="submission" date="2019-05" db="EMBL/GenBank/DDBJ databases">
        <authorList>
            <person name="Lee S.D."/>
        </authorList>
    </citation>
    <scope>NUCLEOTIDE SEQUENCE [LARGE SCALE GENOMIC DNA]</scope>
    <source>
        <strain evidence="9 10">C5-26</strain>
    </source>
</reference>
<comment type="function">
    <text evidence="8">Catalyzes the circularization of gamma-N-acetyl-alpha,gamma-diaminobutyric acid (ADABA) to ectoine (1,4,5,6-tetrahydro-2-methyl-4-pyrimidine carboxylic acid), which is an excellent osmoprotectant.</text>
</comment>
<dbReference type="PANTHER" id="PTHR39289">
    <property type="match status" value="1"/>
</dbReference>
<dbReference type="InterPro" id="IPR010462">
    <property type="entry name" value="Ectoine_synth"/>
</dbReference>
<dbReference type="AlphaFoldDB" id="A0A563E0V4"/>
<keyword evidence="5 8" id="KW-0456">Lyase</keyword>
<dbReference type="InterPro" id="IPR011051">
    <property type="entry name" value="RmlC_Cupin_sf"/>
</dbReference>
<proteinExistence type="inferred from homology"/>
<dbReference type="RefSeq" id="WP_146317110.1">
    <property type="nucleotide sequence ID" value="NZ_VCQV01000016.1"/>
</dbReference>
<evidence type="ECO:0000256" key="4">
    <source>
        <dbReference type="ARBA" id="ARBA00019707"/>
    </source>
</evidence>
<evidence type="ECO:0000256" key="8">
    <source>
        <dbReference type="HAMAP-Rule" id="MF_01255"/>
    </source>
</evidence>
<accession>A0A563E0V4</accession>
<comment type="caution">
    <text evidence="9">The sequence shown here is derived from an EMBL/GenBank/DDBJ whole genome shotgun (WGS) entry which is preliminary data.</text>
</comment>
<dbReference type="HAMAP" id="MF_01255">
    <property type="entry name" value="Ectoine_synth"/>
    <property type="match status" value="1"/>
</dbReference>
<dbReference type="InterPro" id="IPR014710">
    <property type="entry name" value="RmlC-like_jellyroll"/>
</dbReference>
<dbReference type="CDD" id="cd06978">
    <property type="entry name" value="cupin_EctC"/>
    <property type="match status" value="1"/>
</dbReference>
<dbReference type="EMBL" id="VCQV01000016">
    <property type="protein sequence ID" value="TWP35831.1"/>
    <property type="molecule type" value="Genomic_DNA"/>
</dbReference>
<dbReference type="Pfam" id="PF06339">
    <property type="entry name" value="Ectoine_synth"/>
    <property type="match status" value="1"/>
</dbReference>
<name>A0A563E0V4_9MICO</name>